<evidence type="ECO:0000259" key="3">
    <source>
        <dbReference type="Pfam" id="PF01212"/>
    </source>
</evidence>
<dbReference type="Proteomes" id="UP000723714">
    <property type="component" value="Unassembled WGS sequence"/>
</dbReference>
<comment type="caution">
    <text evidence="4">The sequence shown here is derived from an EMBL/GenBank/DDBJ whole genome shotgun (WGS) entry which is preliminary data.</text>
</comment>
<organism evidence="4 5">
    <name type="scientific">Faecalicatena faecalis</name>
    <dbReference type="NCBI Taxonomy" id="2726362"/>
    <lineage>
        <taxon>Bacteria</taxon>
        <taxon>Bacillati</taxon>
        <taxon>Bacillota</taxon>
        <taxon>Clostridia</taxon>
        <taxon>Lachnospirales</taxon>
        <taxon>Lachnospiraceae</taxon>
        <taxon>Faecalicatena</taxon>
    </lineage>
</organism>
<feature type="domain" description="Aromatic amino acid beta-eliminating lyase/threonine aldolase" evidence="3">
    <location>
        <begin position="15"/>
        <end position="294"/>
    </location>
</feature>
<dbReference type="RefSeq" id="WP_216240282.1">
    <property type="nucleotide sequence ID" value="NZ_JABACJ020000004.1"/>
</dbReference>
<evidence type="ECO:0000256" key="2">
    <source>
        <dbReference type="ARBA" id="ARBA00022898"/>
    </source>
</evidence>
<protein>
    <submittedName>
        <fullName evidence="4">Low specificity L-threonine aldolase</fullName>
    </submittedName>
</protein>
<keyword evidence="2" id="KW-0663">Pyridoxal phosphate</keyword>
<evidence type="ECO:0000313" key="5">
    <source>
        <dbReference type="Proteomes" id="UP000723714"/>
    </source>
</evidence>
<evidence type="ECO:0000313" key="4">
    <source>
        <dbReference type="EMBL" id="MBU3875346.1"/>
    </source>
</evidence>
<sequence length="343" mass="38296">MIYFNCDYNEGAHEKVMERLCMTNMDQTIGYGEDEYCEQARNVIRGLCRDDSLMVQFLVGGTQANMTVIAAALKSYQGVLSADTGHINVHETGAVESTGHKVIALPAVDGKISAEQVEHAYLSHIENDSFEHEVQPKMVYISNPTELGTIYSKAELEALSQVCRTRGLYLFMDGARLGYGLTSRENDLDLEAIAKLCDVFYIGGTKVGALFGEAVVISHPALKEDFRYMIKQKGGMLAKGRLLGVQFQALLEDGLYFEISRHANELAEDIRSACRKAGYPFLVESPTNQIFVILPDDKLEELQKEYSFCYQERVDETHSAVRICTSWATSRENVQKLVDDILG</sequence>
<proteinExistence type="predicted"/>
<dbReference type="EMBL" id="JABACJ020000004">
    <property type="protein sequence ID" value="MBU3875346.1"/>
    <property type="molecule type" value="Genomic_DNA"/>
</dbReference>
<name>A0ABS6D1R3_9FIRM</name>
<evidence type="ECO:0000256" key="1">
    <source>
        <dbReference type="ARBA" id="ARBA00001933"/>
    </source>
</evidence>
<dbReference type="Pfam" id="PF01212">
    <property type="entry name" value="Beta_elim_lyase"/>
    <property type="match status" value="1"/>
</dbReference>
<comment type="cofactor">
    <cofactor evidence="1">
        <name>pyridoxal 5'-phosphate</name>
        <dbReference type="ChEBI" id="CHEBI:597326"/>
    </cofactor>
</comment>
<dbReference type="InterPro" id="IPR001597">
    <property type="entry name" value="ArAA_b-elim_lyase/Thr_aldolase"/>
</dbReference>
<dbReference type="PANTHER" id="PTHR48097:SF5">
    <property type="entry name" value="LOW SPECIFICITY L-THREONINE ALDOLASE"/>
    <property type="match status" value="1"/>
</dbReference>
<gene>
    <name evidence="4" type="ORF">HGO97_005915</name>
</gene>
<dbReference type="PANTHER" id="PTHR48097">
    <property type="entry name" value="L-THREONINE ALDOLASE-RELATED"/>
    <property type="match status" value="1"/>
</dbReference>
<reference evidence="4 5" key="1">
    <citation type="submission" date="2021-06" db="EMBL/GenBank/DDBJ databases">
        <title>Faecalicatena sp. nov. isolated from porcine feces.</title>
        <authorList>
            <person name="Oh B.S."/>
            <person name="Lee J.H."/>
        </authorList>
    </citation>
    <scope>NUCLEOTIDE SEQUENCE [LARGE SCALE GENOMIC DNA]</scope>
    <source>
        <strain evidence="4 5">AGMB00832</strain>
    </source>
</reference>
<keyword evidence="5" id="KW-1185">Reference proteome</keyword>
<accession>A0ABS6D1R3</accession>